<dbReference type="EMBL" id="QGKW02001911">
    <property type="protein sequence ID" value="KAF2566822.1"/>
    <property type="molecule type" value="Genomic_DNA"/>
</dbReference>
<name>A0A8S9IC00_BRACR</name>
<organism evidence="1 2">
    <name type="scientific">Brassica cretica</name>
    <name type="common">Mustard</name>
    <dbReference type="NCBI Taxonomy" id="69181"/>
    <lineage>
        <taxon>Eukaryota</taxon>
        <taxon>Viridiplantae</taxon>
        <taxon>Streptophyta</taxon>
        <taxon>Embryophyta</taxon>
        <taxon>Tracheophyta</taxon>
        <taxon>Spermatophyta</taxon>
        <taxon>Magnoliopsida</taxon>
        <taxon>eudicotyledons</taxon>
        <taxon>Gunneridae</taxon>
        <taxon>Pentapetalae</taxon>
        <taxon>rosids</taxon>
        <taxon>malvids</taxon>
        <taxon>Brassicales</taxon>
        <taxon>Brassicaceae</taxon>
        <taxon>Brassiceae</taxon>
        <taxon>Brassica</taxon>
    </lineage>
</organism>
<accession>A0A8S9IC00</accession>
<dbReference type="PANTHER" id="PTHR16897">
    <property type="entry name" value="OS10G0105400 PROTEIN"/>
    <property type="match status" value="1"/>
</dbReference>
<dbReference type="Proteomes" id="UP000712281">
    <property type="component" value="Unassembled WGS sequence"/>
</dbReference>
<sequence length="317" mass="36105">MCKEKVFESARARERERELLYPDACGGDGRVWISQGYGKGHGTREACALHTRWLSCDTLVDFYSALEDQSRQSLFTMKEEDFIGMLTSSNMFTFQTTDSTVRSFVETAEKMLSESLKRLRNLNESNGKHNVPNGSVLRIQLFNIRSFVFLNIFIPVDSCTLYYKSRFTCTPKKLIFQGRMRSLIAISQVGVDSVRADWSQNFTENAGYHQFEWAIGTDKGESDILDFRRVGSNRSAQVSGLNLHGLKECYITLRAFKKNGRSSEVSVKAHALGCQQCVHSRLVVGDGFVSIRRGKCIRMFFEHAEEVEEEEVIEAFD</sequence>
<gene>
    <name evidence="1" type="ORF">F2Q68_00023798</name>
</gene>
<evidence type="ECO:0000313" key="1">
    <source>
        <dbReference type="EMBL" id="KAF2566822.1"/>
    </source>
</evidence>
<dbReference type="AlphaFoldDB" id="A0A8S9IC00"/>
<dbReference type="PANTHER" id="PTHR16897:SF2">
    <property type="entry name" value="OS03G0226600 PROTEIN"/>
    <property type="match status" value="1"/>
</dbReference>
<proteinExistence type="predicted"/>
<comment type="caution">
    <text evidence="1">The sequence shown here is derived from an EMBL/GenBank/DDBJ whole genome shotgun (WGS) entry which is preliminary data.</text>
</comment>
<reference evidence="1" key="1">
    <citation type="submission" date="2019-12" db="EMBL/GenBank/DDBJ databases">
        <title>Genome sequencing and annotation of Brassica cretica.</title>
        <authorList>
            <person name="Studholme D.J."/>
            <person name="Sarris P.F."/>
        </authorList>
    </citation>
    <scope>NUCLEOTIDE SEQUENCE</scope>
    <source>
        <strain evidence="1">PFS-001/15</strain>
        <tissue evidence="1">Leaf</tissue>
    </source>
</reference>
<protein>
    <submittedName>
        <fullName evidence="1">Uncharacterized protein</fullName>
    </submittedName>
</protein>
<evidence type="ECO:0000313" key="2">
    <source>
        <dbReference type="Proteomes" id="UP000712281"/>
    </source>
</evidence>